<evidence type="ECO:0000259" key="4">
    <source>
        <dbReference type="Pfam" id="PF01494"/>
    </source>
</evidence>
<organism evidence="5 6">
    <name type="scientific">Sistotremastrum niveocremeum HHB9708</name>
    <dbReference type="NCBI Taxonomy" id="1314777"/>
    <lineage>
        <taxon>Eukaryota</taxon>
        <taxon>Fungi</taxon>
        <taxon>Dikarya</taxon>
        <taxon>Basidiomycota</taxon>
        <taxon>Agaricomycotina</taxon>
        <taxon>Agaricomycetes</taxon>
        <taxon>Sistotremastrales</taxon>
        <taxon>Sistotremastraceae</taxon>
        <taxon>Sertulicium</taxon>
        <taxon>Sertulicium niveocremeum</taxon>
    </lineage>
</organism>
<dbReference type="Gene3D" id="3.50.50.60">
    <property type="entry name" value="FAD/NAD(P)-binding domain"/>
    <property type="match status" value="1"/>
</dbReference>
<protein>
    <submittedName>
        <fullName evidence="5">FAD/NAD(P)-binding domain-containing protein</fullName>
    </submittedName>
</protein>
<dbReference type="OrthoDB" id="417877at2759"/>
<dbReference type="InterPro" id="IPR002938">
    <property type="entry name" value="FAD-bd"/>
</dbReference>
<evidence type="ECO:0000256" key="2">
    <source>
        <dbReference type="ARBA" id="ARBA00022827"/>
    </source>
</evidence>
<proteinExistence type="predicted"/>
<evidence type="ECO:0000313" key="6">
    <source>
        <dbReference type="Proteomes" id="UP000076722"/>
    </source>
</evidence>
<sequence length="468" mass="51651">MTEDGQRFSIAIIGGGIAGACLAGGLARHPGIKIDIYEATEAFAEIGAGISVWKRTLDLLKKLGMEEHFMKISTFPKKDAANLAFHFRKSDQEHGQTFHTWELEGGMTTFHRAQFLDALVKALPAGCAHFEKKCVSYNQDQSQGLVSIQFEDGTTAVADAVIACDGIGSVIRGQMYREEAKKHSDDSFLEYVHPIWSGRLAYRVVFPSAKLKEVSPSHRNLTTPHMYCGKNAHILAYPVIQGTAIGLVAYNSDFTKEGTSLVKADLPIPSREDLKSHYAGWEQDVQDILEKCAGSPPRWAVLSLKPLPFYVRDRVALFGDAAHATTPHQGSGAGLGVEDAFMLSRLLGDPSVNKQNLPIALLAYERARLPRTHHVMKGSRQCGFIFEFNGAPGDNLELVGREIEVLTEWITTTDPEEDVASALSWMKEQQSLAKVWTGTKFYDQQEVGGNILGFDPITMGLGWWLWLL</sequence>
<name>A0A164XTD2_9AGAM</name>
<dbReference type="GO" id="GO:0044550">
    <property type="term" value="P:secondary metabolite biosynthetic process"/>
    <property type="evidence" value="ECO:0007669"/>
    <property type="project" value="TreeGrafter"/>
</dbReference>
<feature type="domain" description="FAD-binding" evidence="4">
    <location>
        <begin position="310"/>
        <end position="377"/>
    </location>
</feature>
<dbReference type="Proteomes" id="UP000076722">
    <property type="component" value="Unassembled WGS sequence"/>
</dbReference>
<evidence type="ECO:0000256" key="1">
    <source>
        <dbReference type="ARBA" id="ARBA00022630"/>
    </source>
</evidence>
<evidence type="ECO:0000313" key="5">
    <source>
        <dbReference type="EMBL" id="KZS96274.1"/>
    </source>
</evidence>
<reference evidence="5 6" key="1">
    <citation type="journal article" date="2016" name="Mol. Biol. Evol.">
        <title>Comparative Genomics of Early-Diverging Mushroom-Forming Fungi Provides Insights into the Origins of Lignocellulose Decay Capabilities.</title>
        <authorList>
            <person name="Nagy L.G."/>
            <person name="Riley R."/>
            <person name="Tritt A."/>
            <person name="Adam C."/>
            <person name="Daum C."/>
            <person name="Floudas D."/>
            <person name="Sun H."/>
            <person name="Yadav J.S."/>
            <person name="Pangilinan J."/>
            <person name="Larsson K.H."/>
            <person name="Matsuura K."/>
            <person name="Barry K."/>
            <person name="Labutti K."/>
            <person name="Kuo R."/>
            <person name="Ohm R.A."/>
            <person name="Bhattacharya S.S."/>
            <person name="Shirouzu T."/>
            <person name="Yoshinaga Y."/>
            <person name="Martin F.M."/>
            <person name="Grigoriev I.V."/>
            <person name="Hibbett D.S."/>
        </authorList>
    </citation>
    <scope>NUCLEOTIDE SEQUENCE [LARGE SCALE GENOMIC DNA]</scope>
    <source>
        <strain evidence="5 6">HHB9708</strain>
    </source>
</reference>
<keyword evidence="6" id="KW-1185">Reference proteome</keyword>
<keyword evidence="1" id="KW-0285">Flavoprotein</keyword>
<dbReference type="SUPFAM" id="SSF51905">
    <property type="entry name" value="FAD/NAD(P)-binding domain"/>
    <property type="match status" value="1"/>
</dbReference>
<dbReference type="PROSITE" id="PS51257">
    <property type="entry name" value="PROKAR_LIPOPROTEIN"/>
    <property type="match status" value="1"/>
</dbReference>
<dbReference type="SUPFAM" id="SSF54373">
    <property type="entry name" value="FAD-linked reductases, C-terminal domain"/>
    <property type="match status" value="1"/>
</dbReference>
<feature type="domain" description="FAD-binding" evidence="4">
    <location>
        <begin position="9"/>
        <end position="176"/>
    </location>
</feature>
<dbReference type="AlphaFoldDB" id="A0A164XTD2"/>
<dbReference type="EMBL" id="KV419399">
    <property type="protein sequence ID" value="KZS96274.1"/>
    <property type="molecule type" value="Genomic_DNA"/>
</dbReference>
<keyword evidence="3" id="KW-0560">Oxidoreductase</keyword>
<dbReference type="GO" id="GO:0016491">
    <property type="term" value="F:oxidoreductase activity"/>
    <property type="evidence" value="ECO:0007669"/>
    <property type="project" value="UniProtKB-KW"/>
</dbReference>
<gene>
    <name evidence="5" type="ORF">SISNIDRAFT_463782</name>
</gene>
<evidence type="ECO:0000256" key="3">
    <source>
        <dbReference type="ARBA" id="ARBA00023002"/>
    </source>
</evidence>
<dbReference type="PANTHER" id="PTHR46720:SF3">
    <property type="entry name" value="FAD-BINDING DOMAIN-CONTAINING PROTEIN-RELATED"/>
    <property type="match status" value="1"/>
</dbReference>
<dbReference type="GO" id="GO:0071949">
    <property type="term" value="F:FAD binding"/>
    <property type="evidence" value="ECO:0007669"/>
    <property type="project" value="InterPro"/>
</dbReference>
<accession>A0A164XTD2</accession>
<dbReference type="InterPro" id="IPR036188">
    <property type="entry name" value="FAD/NAD-bd_sf"/>
</dbReference>
<dbReference type="PRINTS" id="PR00420">
    <property type="entry name" value="RNGMNOXGNASE"/>
</dbReference>
<dbReference type="PANTHER" id="PTHR46720">
    <property type="entry name" value="HYDROXYLASE, PUTATIVE (AFU_ORTHOLOGUE AFUA_3G01460)-RELATED"/>
    <property type="match status" value="1"/>
</dbReference>
<dbReference type="STRING" id="1314777.A0A164XTD2"/>
<dbReference type="Pfam" id="PF01494">
    <property type="entry name" value="FAD_binding_3"/>
    <property type="match status" value="2"/>
</dbReference>
<keyword evidence="2" id="KW-0274">FAD</keyword>
<dbReference type="InterPro" id="IPR051104">
    <property type="entry name" value="FAD_monoxygenase"/>
</dbReference>